<feature type="compositionally biased region" description="Low complexity" evidence="1">
    <location>
        <begin position="60"/>
        <end position="69"/>
    </location>
</feature>
<dbReference type="EMBL" id="HBGQ01061186">
    <property type="protein sequence ID" value="CAD9466091.1"/>
    <property type="molecule type" value="Transcribed_RNA"/>
</dbReference>
<feature type="region of interest" description="Disordered" evidence="1">
    <location>
        <begin position="172"/>
        <end position="192"/>
    </location>
</feature>
<dbReference type="AlphaFoldDB" id="A0A7S2DWT5"/>
<gene>
    <name evidence="3" type="ORF">AAND1436_LOCUS29551</name>
</gene>
<feature type="chain" id="PRO_5030742513" evidence="2">
    <location>
        <begin position="21"/>
        <end position="192"/>
    </location>
</feature>
<evidence type="ECO:0000256" key="2">
    <source>
        <dbReference type="SAM" id="SignalP"/>
    </source>
</evidence>
<reference evidence="3" key="1">
    <citation type="submission" date="2021-01" db="EMBL/GenBank/DDBJ databases">
        <authorList>
            <person name="Corre E."/>
            <person name="Pelletier E."/>
            <person name="Niang G."/>
            <person name="Scheremetjew M."/>
            <person name="Finn R."/>
            <person name="Kale V."/>
            <person name="Holt S."/>
            <person name="Cochrane G."/>
            <person name="Meng A."/>
            <person name="Brown T."/>
            <person name="Cohen L."/>
        </authorList>
    </citation>
    <scope>NUCLEOTIDE SEQUENCE</scope>
    <source>
        <strain evidence="3">CCMP2222</strain>
    </source>
</reference>
<sequence length="192" mass="19867">MAAFRLLALSSALLASQAAAAYVDRLRARRGVFDGTDNTGSSGDYMDRYIASAQGADSAWWKSSGSSAAPTGRAAMESAAGSSTQPGATQDGPGVPSSRWAVPSSGAAGGGEPAQPSKRAVGAVVDVKLDSELQTSKSLFFAQQQVHSAPNVEAAVAEQRQEDVYIHDDFSKAAARDTAEQKSVEDNKDLKA</sequence>
<feature type="region of interest" description="Disordered" evidence="1">
    <location>
        <begin position="60"/>
        <end position="119"/>
    </location>
</feature>
<keyword evidence="2" id="KW-0732">Signal</keyword>
<feature type="signal peptide" evidence="2">
    <location>
        <begin position="1"/>
        <end position="20"/>
    </location>
</feature>
<evidence type="ECO:0000313" key="3">
    <source>
        <dbReference type="EMBL" id="CAD9466091.1"/>
    </source>
</evidence>
<evidence type="ECO:0000256" key="1">
    <source>
        <dbReference type="SAM" id="MobiDB-lite"/>
    </source>
</evidence>
<organism evidence="3">
    <name type="scientific">Alexandrium andersonii</name>
    <dbReference type="NCBI Taxonomy" id="327968"/>
    <lineage>
        <taxon>Eukaryota</taxon>
        <taxon>Sar</taxon>
        <taxon>Alveolata</taxon>
        <taxon>Dinophyceae</taxon>
        <taxon>Gonyaulacales</taxon>
        <taxon>Pyrocystaceae</taxon>
        <taxon>Alexandrium</taxon>
    </lineage>
</organism>
<name>A0A7S2DWT5_9DINO</name>
<protein>
    <submittedName>
        <fullName evidence="3">Uncharacterized protein</fullName>
    </submittedName>
</protein>
<accession>A0A7S2DWT5</accession>
<proteinExistence type="predicted"/>